<feature type="region of interest" description="Disordered" evidence="1">
    <location>
        <begin position="227"/>
        <end position="246"/>
    </location>
</feature>
<reference evidence="2" key="1">
    <citation type="submission" date="2023-05" db="EMBL/GenBank/DDBJ databases">
        <title>Nepenthes gracilis genome sequencing.</title>
        <authorList>
            <person name="Fukushima K."/>
        </authorList>
    </citation>
    <scope>NUCLEOTIDE SEQUENCE</scope>
    <source>
        <strain evidence="2">SING2019-196</strain>
    </source>
</reference>
<dbReference type="AlphaFoldDB" id="A0AAD3T3W5"/>
<dbReference type="Proteomes" id="UP001279734">
    <property type="component" value="Unassembled WGS sequence"/>
</dbReference>
<proteinExistence type="predicted"/>
<evidence type="ECO:0000313" key="3">
    <source>
        <dbReference type="Proteomes" id="UP001279734"/>
    </source>
</evidence>
<gene>
    <name evidence="2" type="ORF">Nepgr_024005</name>
</gene>
<evidence type="ECO:0000256" key="1">
    <source>
        <dbReference type="SAM" id="MobiDB-lite"/>
    </source>
</evidence>
<comment type="caution">
    <text evidence="2">The sequence shown here is derived from an EMBL/GenBank/DDBJ whole genome shotgun (WGS) entry which is preliminary data.</text>
</comment>
<keyword evidence="3" id="KW-1185">Reference proteome</keyword>
<dbReference type="EMBL" id="BSYO01000024">
    <property type="protein sequence ID" value="GMH22162.1"/>
    <property type="molecule type" value="Genomic_DNA"/>
</dbReference>
<name>A0AAD3T3W5_NEPGR</name>
<feature type="compositionally biased region" description="Basic and acidic residues" evidence="1">
    <location>
        <begin position="227"/>
        <end position="239"/>
    </location>
</feature>
<protein>
    <submittedName>
        <fullName evidence="2">Uncharacterized protein</fullName>
    </submittedName>
</protein>
<organism evidence="2 3">
    <name type="scientific">Nepenthes gracilis</name>
    <name type="common">Slender pitcher plant</name>
    <dbReference type="NCBI Taxonomy" id="150966"/>
    <lineage>
        <taxon>Eukaryota</taxon>
        <taxon>Viridiplantae</taxon>
        <taxon>Streptophyta</taxon>
        <taxon>Embryophyta</taxon>
        <taxon>Tracheophyta</taxon>
        <taxon>Spermatophyta</taxon>
        <taxon>Magnoliopsida</taxon>
        <taxon>eudicotyledons</taxon>
        <taxon>Gunneridae</taxon>
        <taxon>Pentapetalae</taxon>
        <taxon>Caryophyllales</taxon>
        <taxon>Nepenthaceae</taxon>
        <taxon>Nepenthes</taxon>
    </lineage>
</organism>
<accession>A0AAD3T3W5</accession>
<evidence type="ECO:0000313" key="2">
    <source>
        <dbReference type="EMBL" id="GMH22162.1"/>
    </source>
</evidence>
<sequence length="246" mass="26737">MECNQVDIDIEQQSVTSCEHLSCLGQPDPSSAKGGVLGGNEAPVFQVEQAAELKPPNKALRVTADQQTSLGYQEFQTPVMAGVHTSDHFNEAGSPGKVVDDLENAQLLEGETEESLVNERDGHICVQLEGEQHLMSQLPPESANASTCSSPELTRSPSIWDANSLADQEDIIEDQHHVPYADILKRGIISIDDEKPGPRAAHMSIRPITDVDRLDALGISNCHEEEVGSLDHHHQDGDPRPCTNLE</sequence>